<comment type="similarity">
    <text evidence="1 7">Belongs to the TRAFAC class translation factor GTPase superfamily. Classic translation factor GTPase family. EF-G/EF-2 subfamily.</text>
</comment>
<keyword evidence="4 7" id="KW-0648">Protein biosynthesis</keyword>
<organism evidence="10 11">
    <name type="scientific">Paraconexibacter antarcticus</name>
    <dbReference type="NCBI Taxonomy" id="2949664"/>
    <lineage>
        <taxon>Bacteria</taxon>
        <taxon>Bacillati</taxon>
        <taxon>Actinomycetota</taxon>
        <taxon>Thermoleophilia</taxon>
        <taxon>Solirubrobacterales</taxon>
        <taxon>Paraconexibacteraceae</taxon>
        <taxon>Paraconexibacter</taxon>
    </lineage>
</organism>
<dbReference type="GO" id="GO:0003746">
    <property type="term" value="F:translation elongation factor activity"/>
    <property type="evidence" value="ECO:0007669"/>
    <property type="project" value="UniProtKB-KW"/>
</dbReference>
<dbReference type="CDD" id="cd01434">
    <property type="entry name" value="EFG_mtEFG1_IV"/>
    <property type="match status" value="1"/>
</dbReference>
<dbReference type="Pfam" id="PF03764">
    <property type="entry name" value="EFG_IV"/>
    <property type="match status" value="1"/>
</dbReference>
<dbReference type="PROSITE" id="PS00301">
    <property type="entry name" value="G_TR_1"/>
    <property type="match status" value="1"/>
</dbReference>
<dbReference type="InterPro" id="IPR009000">
    <property type="entry name" value="Transl_B-barrel_sf"/>
</dbReference>
<evidence type="ECO:0000256" key="2">
    <source>
        <dbReference type="ARBA" id="ARBA00022741"/>
    </source>
</evidence>
<evidence type="ECO:0000256" key="5">
    <source>
        <dbReference type="ARBA" id="ARBA00023134"/>
    </source>
</evidence>
<dbReference type="InterPro" id="IPR005517">
    <property type="entry name" value="Transl_elong_EFG/EF2_IV"/>
</dbReference>
<dbReference type="EMBL" id="CP098502">
    <property type="protein sequence ID" value="UTI62400.1"/>
    <property type="molecule type" value="Genomic_DNA"/>
</dbReference>
<dbReference type="InterPro" id="IPR009022">
    <property type="entry name" value="EFG_III"/>
</dbReference>
<dbReference type="NCBIfam" id="NF009381">
    <property type="entry name" value="PRK12740.1-5"/>
    <property type="match status" value="1"/>
</dbReference>
<dbReference type="CDD" id="cd03713">
    <property type="entry name" value="EFG_mtEFG_C"/>
    <property type="match status" value="1"/>
</dbReference>
<evidence type="ECO:0000256" key="7">
    <source>
        <dbReference type="HAMAP-Rule" id="MF_00054"/>
    </source>
</evidence>
<dbReference type="Gene3D" id="3.30.230.10">
    <property type="match status" value="1"/>
</dbReference>
<dbReference type="SUPFAM" id="SSF50447">
    <property type="entry name" value="Translation proteins"/>
    <property type="match status" value="1"/>
</dbReference>
<dbReference type="Pfam" id="PF14492">
    <property type="entry name" value="EFG_III"/>
    <property type="match status" value="1"/>
</dbReference>
<keyword evidence="11" id="KW-1185">Reference proteome</keyword>
<dbReference type="CDD" id="cd01886">
    <property type="entry name" value="EF-G"/>
    <property type="match status" value="1"/>
</dbReference>
<dbReference type="InterPro" id="IPR031157">
    <property type="entry name" value="G_TR_CS"/>
</dbReference>
<dbReference type="PANTHER" id="PTHR43261">
    <property type="entry name" value="TRANSLATION ELONGATION FACTOR G-RELATED"/>
    <property type="match status" value="1"/>
</dbReference>
<dbReference type="SMART" id="SM00838">
    <property type="entry name" value="EFG_C"/>
    <property type="match status" value="1"/>
</dbReference>
<keyword evidence="2 7" id="KW-0547">Nucleotide-binding</keyword>
<dbReference type="InterPro" id="IPR005225">
    <property type="entry name" value="Small_GTP-bd"/>
</dbReference>
<dbReference type="InterPro" id="IPR041095">
    <property type="entry name" value="EFG_II"/>
</dbReference>
<reference evidence="10 11" key="1">
    <citation type="submission" date="2022-06" db="EMBL/GenBank/DDBJ databases">
        <title>Paraconexibacter antarcticus.</title>
        <authorList>
            <person name="Kim C.S."/>
        </authorList>
    </citation>
    <scope>NUCLEOTIDE SEQUENCE [LARGE SCALE GENOMIC DNA]</scope>
    <source>
        <strain evidence="10 11">02-257</strain>
    </source>
</reference>
<dbReference type="InterPro" id="IPR004540">
    <property type="entry name" value="Transl_elong_EFG/EF2"/>
</dbReference>
<dbReference type="InterPro" id="IPR020568">
    <property type="entry name" value="Ribosomal_Su5_D2-typ_SF"/>
</dbReference>
<dbReference type="InterPro" id="IPR014721">
    <property type="entry name" value="Ribsml_uS5_D2-typ_fold_subgr"/>
</dbReference>
<evidence type="ECO:0000313" key="10">
    <source>
        <dbReference type="EMBL" id="UTI62400.1"/>
    </source>
</evidence>
<sequence>MSRQISLEKTRNIGISAHVDSGKTTTTERILYYTGKVHKMGEVHEGAASMDWLDQEQERGITIMSAATTCFWKPSNVEGAETHRINIIDTPGHVDFQAEVERSLRVLDGAIALFDSVAGVEPQSETVWRMMNKYTVPRICFVNKMDRQGADFAKAIVTMKERLGANAVPVQLPIGAEDKFRGVIDLVGMKAIFYTSDDGMDYEVGEIPAEYADAAHEAHHELIDAVAEFDDAVMEAYLEDEDSVTEAQLAGAIRAAVLQNAVQPVMCGSAIKNKGVQPLLDAIVAFLPSPLDRGEVTSADGEQTREPSDEAPFSALAFKIQRDPQAGPLTYFRVYSGSLKAGDKILNTTTGKTERIGRLLMMHANDREDVTEVYSGDIAVAIGLKNATTGDTMCDPAHEVQLENIVFAPPVVHVSIEPASRPDQEKLGVALAYLVREDPSLQMRTDEETGQTVLSGMGELHLEVTVERLKREYKVNANTGRPQVAYRETITGTATKIEGKFVKQTGGSGQYGVVYLDVEPNPGKGFEFESKVKGGNVPTEYIPAVAKGCELGMGSGVVAGYPMEDIKVTLTDGKSHDTDSSEIAFQMAGNIGFKEACRRAKPVILEPIMAVEVIVPEDGLGWVMGDIARRRGLVGERESRPGGIVSVMSEVPLSEMFGYANDIRSATQGRGSYSMEFHSYRILPGSLSEALKEQMAGV</sequence>
<dbReference type="Gene3D" id="3.40.50.300">
    <property type="entry name" value="P-loop containing nucleotide triphosphate hydrolases"/>
    <property type="match status" value="1"/>
</dbReference>
<dbReference type="InterPro" id="IPR000795">
    <property type="entry name" value="T_Tr_GTP-bd_dom"/>
</dbReference>
<dbReference type="PANTHER" id="PTHR43261:SF1">
    <property type="entry name" value="RIBOSOME-RELEASING FACTOR 2, MITOCHONDRIAL"/>
    <property type="match status" value="1"/>
</dbReference>
<dbReference type="InterPro" id="IPR035649">
    <property type="entry name" value="EFG_V"/>
</dbReference>
<evidence type="ECO:0000256" key="4">
    <source>
        <dbReference type="ARBA" id="ARBA00022917"/>
    </source>
</evidence>
<dbReference type="InterPro" id="IPR000640">
    <property type="entry name" value="EFG_V-like"/>
</dbReference>
<dbReference type="Proteomes" id="UP001056035">
    <property type="component" value="Chromosome"/>
</dbReference>
<proteinExistence type="inferred from homology"/>
<evidence type="ECO:0000313" key="11">
    <source>
        <dbReference type="Proteomes" id="UP001056035"/>
    </source>
</evidence>
<dbReference type="SMART" id="SM00889">
    <property type="entry name" value="EFG_IV"/>
    <property type="match status" value="1"/>
</dbReference>
<evidence type="ECO:0000256" key="8">
    <source>
        <dbReference type="NCBIfam" id="TIGR00484"/>
    </source>
</evidence>
<comment type="function">
    <text evidence="6 7">Catalyzes the GTP-dependent ribosomal translocation step during translation elongation. During this step, the ribosome changes from the pre-translocational (PRE) to the post-translocational (POST) state as the newly formed A-site-bound peptidyl-tRNA and P-site-bound deacylated tRNA move to the P and E sites, respectively. Catalyzes the coordinated movement of the two tRNA molecules, the mRNA and conformational changes in the ribosome.</text>
</comment>
<comment type="subcellular location">
    <subcellularLocation>
        <location evidence="7">Cytoplasm</location>
    </subcellularLocation>
</comment>
<dbReference type="InterPro" id="IPR035647">
    <property type="entry name" value="EFG_III/V"/>
</dbReference>
<dbReference type="InterPro" id="IPR004161">
    <property type="entry name" value="EFTu-like_2"/>
</dbReference>
<feature type="binding site" evidence="7">
    <location>
        <begin position="143"/>
        <end position="146"/>
    </location>
    <ligand>
        <name>GTP</name>
        <dbReference type="ChEBI" id="CHEBI:37565"/>
    </ligand>
</feature>
<feature type="domain" description="Tr-type G" evidence="9">
    <location>
        <begin position="8"/>
        <end position="291"/>
    </location>
</feature>
<evidence type="ECO:0000256" key="1">
    <source>
        <dbReference type="ARBA" id="ARBA00005870"/>
    </source>
</evidence>
<name>A0ABY5DNT1_9ACTN</name>
<keyword evidence="3 7" id="KW-0251">Elongation factor</keyword>
<dbReference type="PROSITE" id="PS51722">
    <property type="entry name" value="G_TR_2"/>
    <property type="match status" value="1"/>
</dbReference>
<dbReference type="CDD" id="cd16262">
    <property type="entry name" value="EFG_III"/>
    <property type="match status" value="1"/>
</dbReference>
<dbReference type="Pfam" id="PF00009">
    <property type="entry name" value="GTP_EFTU"/>
    <property type="match status" value="1"/>
</dbReference>
<evidence type="ECO:0000259" key="9">
    <source>
        <dbReference type="PROSITE" id="PS51722"/>
    </source>
</evidence>
<dbReference type="Pfam" id="PF03144">
    <property type="entry name" value="GTP_EFTU_D2"/>
    <property type="match status" value="1"/>
</dbReference>
<dbReference type="SUPFAM" id="SSF54980">
    <property type="entry name" value="EF-G C-terminal domain-like"/>
    <property type="match status" value="2"/>
</dbReference>
<keyword evidence="7" id="KW-0963">Cytoplasm</keyword>
<dbReference type="NCBIfam" id="TIGR00484">
    <property type="entry name" value="EF-G"/>
    <property type="match status" value="1"/>
</dbReference>
<feature type="binding site" evidence="7">
    <location>
        <begin position="17"/>
        <end position="24"/>
    </location>
    <ligand>
        <name>GTP</name>
        <dbReference type="ChEBI" id="CHEBI:37565"/>
    </ligand>
</feature>
<dbReference type="RefSeq" id="WP_254569138.1">
    <property type="nucleotide sequence ID" value="NZ_CP098502.1"/>
</dbReference>
<keyword evidence="5 7" id="KW-0342">GTP-binding</keyword>
<dbReference type="SUPFAM" id="SSF52540">
    <property type="entry name" value="P-loop containing nucleoside triphosphate hydrolases"/>
    <property type="match status" value="1"/>
</dbReference>
<dbReference type="Gene3D" id="3.30.70.870">
    <property type="entry name" value="Elongation Factor G (Translational Gtpase), domain 3"/>
    <property type="match status" value="1"/>
</dbReference>
<gene>
    <name evidence="7 10" type="primary">fusA</name>
    <name evidence="10" type="ORF">NBH00_13620</name>
</gene>
<evidence type="ECO:0000256" key="3">
    <source>
        <dbReference type="ARBA" id="ARBA00022768"/>
    </source>
</evidence>
<dbReference type="SUPFAM" id="SSF54211">
    <property type="entry name" value="Ribosomal protein S5 domain 2-like"/>
    <property type="match status" value="1"/>
</dbReference>
<accession>A0ABY5DNT1</accession>
<dbReference type="InterPro" id="IPR047872">
    <property type="entry name" value="EFG_IV"/>
</dbReference>
<dbReference type="Pfam" id="PF00679">
    <property type="entry name" value="EFG_C"/>
    <property type="match status" value="1"/>
</dbReference>
<dbReference type="NCBIfam" id="TIGR00231">
    <property type="entry name" value="small_GTP"/>
    <property type="match status" value="1"/>
</dbReference>
<dbReference type="Gene3D" id="2.40.30.10">
    <property type="entry name" value="Translation factors"/>
    <property type="match status" value="1"/>
</dbReference>
<protein>
    <recommendedName>
        <fullName evidence="7 8">Elongation factor G</fullName>
        <shortName evidence="7">EF-G</shortName>
    </recommendedName>
</protein>
<dbReference type="InterPro" id="IPR027417">
    <property type="entry name" value="P-loop_NTPase"/>
</dbReference>
<dbReference type="PRINTS" id="PR00315">
    <property type="entry name" value="ELONGATNFCT"/>
</dbReference>
<dbReference type="CDD" id="cd04088">
    <property type="entry name" value="EFG_mtEFG_II"/>
    <property type="match status" value="1"/>
</dbReference>
<dbReference type="HAMAP" id="MF_00054_B">
    <property type="entry name" value="EF_G_EF_2_B"/>
    <property type="match status" value="1"/>
</dbReference>
<feature type="binding site" evidence="7">
    <location>
        <begin position="89"/>
        <end position="93"/>
    </location>
    <ligand>
        <name>GTP</name>
        <dbReference type="ChEBI" id="CHEBI:37565"/>
    </ligand>
</feature>
<dbReference type="Gene3D" id="3.30.70.240">
    <property type="match status" value="1"/>
</dbReference>
<evidence type="ECO:0000256" key="6">
    <source>
        <dbReference type="ARBA" id="ARBA00024731"/>
    </source>
</evidence>